<dbReference type="EMBL" id="JANSHE010005119">
    <property type="protein sequence ID" value="KAJ2972597.1"/>
    <property type="molecule type" value="Genomic_DNA"/>
</dbReference>
<sequence length="222" mass="24220">MNTPGEVVIDGLPTGSLFSFLWNLLVSISFQFVGFLLTYLLHTTHAAKLGSRAGLGITLIQYGFALRGKDVTYGASEQDVWGGWKPEEPRPTFGTAAEAEAYYNNLNLTATSPSPTIDTPPEAFASSDATTEWLSFLLMTIGWFILLTSVLGSWRVRRIALSFRRLSALTSRLNVHLSSSVPLTIVCYPEAKHLFLERGSSPMRASTAQKKAGHIVLLANAP</sequence>
<dbReference type="Proteomes" id="UP001144978">
    <property type="component" value="Unassembled WGS sequence"/>
</dbReference>
<reference evidence="1" key="1">
    <citation type="submission" date="2022-08" db="EMBL/GenBank/DDBJ databases">
        <title>Genome Sequence of Pycnoporus sanguineus.</title>
        <authorList>
            <person name="Buettner E."/>
        </authorList>
    </citation>
    <scope>NUCLEOTIDE SEQUENCE</scope>
    <source>
        <strain evidence="1">CG-C14</strain>
    </source>
</reference>
<comment type="caution">
    <text evidence="1">The sequence shown here is derived from an EMBL/GenBank/DDBJ whole genome shotgun (WGS) entry which is preliminary data.</text>
</comment>
<accession>A0ACC1N020</accession>
<proteinExistence type="predicted"/>
<organism evidence="1 2">
    <name type="scientific">Trametes sanguinea</name>
    <dbReference type="NCBI Taxonomy" id="158606"/>
    <lineage>
        <taxon>Eukaryota</taxon>
        <taxon>Fungi</taxon>
        <taxon>Dikarya</taxon>
        <taxon>Basidiomycota</taxon>
        <taxon>Agaricomycotina</taxon>
        <taxon>Agaricomycetes</taxon>
        <taxon>Polyporales</taxon>
        <taxon>Polyporaceae</taxon>
        <taxon>Trametes</taxon>
    </lineage>
</organism>
<protein>
    <submittedName>
        <fullName evidence="1">Uncharacterized protein</fullName>
    </submittedName>
</protein>
<evidence type="ECO:0000313" key="2">
    <source>
        <dbReference type="Proteomes" id="UP001144978"/>
    </source>
</evidence>
<evidence type="ECO:0000313" key="1">
    <source>
        <dbReference type="EMBL" id="KAJ2972597.1"/>
    </source>
</evidence>
<keyword evidence="2" id="KW-1185">Reference proteome</keyword>
<name>A0ACC1N020_9APHY</name>
<gene>
    <name evidence="1" type="ORF">NUW54_g12231</name>
</gene>